<keyword evidence="3" id="KW-0539">Nucleus</keyword>
<organism evidence="7 8">
    <name type="scientific">Hyphopichia burtonii NRRL Y-1933</name>
    <dbReference type="NCBI Taxonomy" id="984485"/>
    <lineage>
        <taxon>Eukaryota</taxon>
        <taxon>Fungi</taxon>
        <taxon>Dikarya</taxon>
        <taxon>Ascomycota</taxon>
        <taxon>Saccharomycotina</taxon>
        <taxon>Pichiomycetes</taxon>
        <taxon>Debaryomycetaceae</taxon>
        <taxon>Hyphopichia</taxon>
    </lineage>
</organism>
<evidence type="ECO:0000256" key="5">
    <source>
        <dbReference type="SAM" id="MobiDB-lite"/>
    </source>
</evidence>
<evidence type="ECO:0000313" key="7">
    <source>
        <dbReference type="EMBL" id="ODV69882.1"/>
    </source>
</evidence>
<accession>A0A1E4RRJ4</accession>
<evidence type="ECO:0000313" key="8">
    <source>
        <dbReference type="Proteomes" id="UP000095085"/>
    </source>
</evidence>
<name>A0A1E4RRJ4_9ASCO</name>
<sequence length="908" mass="104053">MERKAFLDQEPPPGYVAGIGRGATGFTTSADSGPVRFQPNLDDEDENGDNEDELKFQDDDEGGILGLELKDKEDDEADRIYEEIDRKMNLRNKNKSTGDLELSTSETSDKIKGQFTDLKRALTSVNDNEWANIPEVGDITRRNKRTRLLEQQQQRTYAMPDSVIAGAGSMGSLNSNDEVTNFQSISQAKDLLLSKQLDQIAGTSDNNNENIAKELEELQNNDSKIQDIKKGRLILASLRKTEPRKSNSWIASARLEEQANNYTAAKKFIIEGCHNVPHNPDIWLENIRIHQKTAEGTKFCKAIVNEGLKFNIKSEKLWLKAFELENKTDVVSRRKILMKGLEFIPTNVELWKSLVNLEDSKEDVQKLLTKAVELCPKEWDFWLTLINLSNYDDAKSLLNKARKALTDNYMVWIIACKLEEREKDDIPMEKLNKLLAKGFKELEKNTVDKSHLLSKAGWLNQAIDANLEGFTKTSSAIVKVTLDSDGKESLDEWLDDAEKLILKKEFKVAHFIYEYIIDKFPNNIESWLSLILSMKNSKDFDKSKLFEYYSKAVNLNQDNELLLLMYAKDKWLLGNDVEGARMILSDASSRLPTSENIWLARIKLEVKNHNYQEAMSISTDSIDKIPTSSARVWFKHIHLMRFLARKKIVTLEVPDFLSLTTQALDLFPEEPKLYLQKSLVLVDFDLIKQAREVLSTGTKKCPNSIEIWINLAWVDEKYFKTVIRARSVLDTAILKNPTSDKLWEAKIKLERRQNDRTAAQQITNKAHKMFPSSSSIWIQHLSLIPKMSQRKNAFLDAMRTTNNSTNILLSIGVFFWLDGKFLKAKSWFERALTSNKQSGESWGWLYCFIDKYGSAQEKLGLLQNLNKNYDDINDGETWNHVNKDLDNFEKTPKEIIELVSAKLLAKSI</sequence>
<feature type="domain" description="PRP1 splicing factor N-terminal" evidence="6">
    <location>
        <begin position="11"/>
        <end position="142"/>
    </location>
</feature>
<dbReference type="GO" id="GO:0045292">
    <property type="term" value="P:mRNA cis splicing, via spliceosome"/>
    <property type="evidence" value="ECO:0007669"/>
    <property type="project" value="EnsemblFungi"/>
</dbReference>
<dbReference type="PANTHER" id="PTHR11246:SF1">
    <property type="entry name" value="PRE-MRNA-PROCESSING FACTOR 6"/>
    <property type="match status" value="1"/>
</dbReference>
<dbReference type="PANTHER" id="PTHR11246">
    <property type="entry name" value="PRE-MRNA SPLICING FACTOR"/>
    <property type="match status" value="1"/>
</dbReference>
<dbReference type="SUPFAM" id="SSF48452">
    <property type="entry name" value="TPR-like"/>
    <property type="match status" value="3"/>
</dbReference>
<feature type="compositionally biased region" description="Acidic residues" evidence="5">
    <location>
        <begin position="41"/>
        <end position="62"/>
    </location>
</feature>
<keyword evidence="8" id="KW-1185">Reference proteome</keyword>
<evidence type="ECO:0000256" key="4">
    <source>
        <dbReference type="SAM" id="Coils"/>
    </source>
</evidence>
<dbReference type="InterPro" id="IPR011990">
    <property type="entry name" value="TPR-like_helical_dom_sf"/>
</dbReference>
<evidence type="ECO:0000256" key="1">
    <source>
        <dbReference type="ARBA" id="ARBA00004123"/>
    </source>
</evidence>
<evidence type="ECO:0000256" key="2">
    <source>
        <dbReference type="ARBA" id="ARBA00022737"/>
    </source>
</evidence>
<dbReference type="Gene3D" id="1.25.40.10">
    <property type="entry name" value="Tetratricopeptide repeat domain"/>
    <property type="match status" value="4"/>
</dbReference>
<dbReference type="EMBL" id="KV454538">
    <property type="protein sequence ID" value="ODV69882.1"/>
    <property type="molecule type" value="Genomic_DNA"/>
</dbReference>
<dbReference type="RefSeq" id="XP_020078949.1">
    <property type="nucleotide sequence ID" value="XM_020220500.1"/>
</dbReference>
<reference evidence="8" key="1">
    <citation type="submission" date="2016-05" db="EMBL/GenBank/DDBJ databases">
        <title>Comparative genomics of biotechnologically important yeasts.</title>
        <authorList>
            <consortium name="DOE Joint Genome Institute"/>
            <person name="Riley R."/>
            <person name="Haridas S."/>
            <person name="Wolfe K.H."/>
            <person name="Lopes M.R."/>
            <person name="Hittinger C.T."/>
            <person name="Goker M."/>
            <person name="Salamov A."/>
            <person name="Wisecaver J."/>
            <person name="Long T.M."/>
            <person name="Aerts A.L."/>
            <person name="Barry K."/>
            <person name="Choi C."/>
            <person name="Clum A."/>
            <person name="Coughlan A.Y."/>
            <person name="Deshpande S."/>
            <person name="Douglass A.P."/>
            <person name="Hanson S.J."/>
            <person name="Klenk H.-P."/>
            <person name="Labutti K."/>
            <person name="Lapidus A."/>
            <person name="Lindquist E."/>
            <person name="Lipzen A."/>
            <person name="Meier-Kolthoff J.P."/>
            <person name="Ohm R.A."/>
            <person name="Otillar R.P."/>
            <person name="Pangilinan J."/>
            <person name="Peng Y."/>
            <person name="Rokas A."/>
            <person name="Rosa C.A."/>
            <person name="Scheuner C."/>
            <person name="Sibirny A.A."/>
            <person name="Slot J.C."/>
            <person name="Stielow J.B."/>
            <person name="Sun H."/>
            <person name="Kurtzman C.P."/>
            <person name="Blackwell M."/>
            <person name="Grigoriev I.V."/>
            <person name="Jeffries T.W."/>
        </authorList>
    </citation>
    <scope>NUCLEOTIDE SEQUENCE [LARGE SCALE GENOMIC DNA]</scope>
    <source>
        <strain evidence="8">NRRL Y-1933</strain>
    </source>
</reference>
<gene>
    <name evidence="7" type="ORF">HYPBUDRAFT_151442</name>
</gene>
<dbReference type="InterPro" id="IPR003107">
    <property type="entry name" value="HAT"/>
</dbReference>
<protein>
    <recommendedName>
        <fullName evidence="6">PRP1 splicing factor N-terminal domain-containing protein</fullName>
    </recommendedName>
</protein>
<evidence type="ECO:0000259" key="6">
    <source>
        <dbReference type="Pfam" id="PF06424"/>
    </source>
</evidence>
<dbReference type="STRING" id="984485.A0A1E4RRJ4"/>
<dbReference type="InterPro" id="IPR010491">
    <property type="entry name" value="PRP1_N"/>
</dbReference>
<feature type="region of interest" description="Disordered" evidence="5">
    <location>
        <begin position="1"/>
        <end position="65"/>
    </location>
</feature>
<dbReference type="OrthoDB" id="440128at2759"/>
<evidence type="ECO:0000256" key="3">
    <source>
        <dbReference type="ARBA" id="ARBA00023242"/>
    </source>
</evidence>
<dbReference type="GO" id="GO:0046540">
    <property type="term" value="C:U4/U6 x U5 tri-snRNP complex"/>
    <property type="evidence" value="ECO:0007669"/>
    <property type="project" value="EnsemblFungi"/>
</dbReference>
<dbReference type="SMART" id="SM00386">
    <property type="entry name" value="HAT"/>
    <property type="match status" value="9"/>
</dbReference>
<keyword evidence="2" id="KW-0677">Repeat</keyword>
<dbReference type="InterPro" id="IPR045075">
    <property type="entry name" value="Syf1-like"/>
</dbReference>
<dbReference type="AlphaFoldDB" id="A0A1E4RRJ4"/>
<dbReference type="Pfam" id="PF06424">
    <property type="entry name" value="PRP1_N"/>
    <property type="match status" value="1"/>
</dbReference>
<comment type="subcellular location">
    <subcellularLocation>
        <location evidence="1">Nucleus</location>
    </subcellularLocation>
</comment>
<dbReference type="GeneID" id="30995050"/>
<dbReference type="Proteomes" id="UP000095085">
    <property type="component" value="Unassembled WGS sequence"/>
</dbReference>
<feature type="coiled-coil region" evidence="4">
    <location>
        <begin position="201"/>
        <end position="228"/>
    </location>
</feature>
<proteinExistence type="predicted"/>
<keyword evidence="4" id="KW-0175">Coiled coil</keyword>